<evidence type="ECO:0000313" key="2">
    <source>
        <dbReference type="EMBL" id="RKT59553.1"/>
    </source>
</evidence>
<dbReference type="EMBL" id="RBXP01000013">
    <property type="protein sequence ID" value="RKT59553.1"/>
    <property type="molecule type" value="Genomic_DNA"/>
</dbReference>
<organism evidence="2 3">
    <name type="scientific">Azonexus fungiphilus</name>
    <dbReference type="NCBI Taxonomy" id="146940"/>
    <lineage>
        <taxon>Bacteria</taxon>
        <taxon>Pseudomonadati</taxon>
        <taxon>Pseudomonadota</taxon>
        <taxon>Betaproteobacteria</taxon>
        <taxon>Rhodocyclales</taxon>
        <taxon>Azonexaceae</taxon>
        <taxon>Azonexus</taxon>
    </lineage>
</organism>
<feature type="transmembrane region" description="Helical" evidence="1">
    <location>
        <begin position="21"/>
        <end position="44"/>
    </location>
</feature>
<dbReference type="RefSeq" id="WP_121457785.1">
    <property type="nucleotide sequence ID" value="NZ_JAANMQ010000002.1"/>
</dbReference>
<evidence type="ECO:0000313" key="3">
    <source>
        <dbReference type="Proteomes" id="UP000270626"/>
    </source>
</evidence>
<dbReference type="Proteomes" id="UP000270626">
    <property type="component" value="Unassembled WGS sequence"/>
</dbReference>
<evidence type="ECO:0000256" key="1">
    <source>
        <dbReference type="SAM" id="Phobius"/>
    </source>
</evidence>
<keyword evidence="3" id="KW-1185">Reference proteome</keyword>
<sequence length="95" mass="10740">MSWRAFFGQRWQGRVSFHQLFWWDMFSVGTLVNAFFSLASLILLTQGASGGLWLALHLLVLPYNLFLVASIWRHRQASTLSRASAGVWLGATVLV</sequence>
<dbReference type="OrthoDB" id="8910532at2"/>
<dbReference type="AlphaFoldDB" id="A0A495WFP9"/>
<keyword evidence="1" id="KW-0812">Transmembrane</keyword>
<accession>A0A495WFP9</accession>
<protein>
    <submittedName>
        <fullName evidence="2">Uncharacterized protein</fullName>
    </submittedName>
</protein>
<name>A0A495WFP9_9RHOO</name>
<comment type="caution">
    <text evidence="2">The sequence shown here is derived from an EMBL/GenBank/DDBJ whole genome shotgun (WGS) entry which is preliminary data.</text>
</comment>
<keyword evidence="1" id="KW-1133">Transmembrane helix</keyword>
<gene>
    <name evidence="2" type="ORF">DFR40_1441</name>
</gene>
<proteinExistence type="predicted"/>
<keyword evidence="1" id="KW-0472">Membrane</keyword>
<reference evidence="2 3" key="1">
    <citation type="submission" date="2018-10" db="EMBL/GenBank/DDBJ databases">
        <title>Genomic Encyclopedia of Type Strains, Phase IV (KMG-IV): sequencing the most valuable type-strain genomes for metagenomic binning, comparative biology and taxonomic classification.</title>
        <authorList>
            <person name="Goeker M."/>
        </authorList>
    </citation>
    <scope>NUCLEOTIDE SEQUENCE [LARGE SCALE GENOMIC DNA]</scope>
    <source>
        <strain evidence="2 3">DSM 23841</strain>
    </source>
</reference>
<feature type="transmembrane region" description="Helical" evidence="1">
    <location>
        <begin position="50"/>
        <end position="72"/>
    </location>
</feature>